<name>A0A0F9P9D7_9ZZZZ</name>
<organism evidence="1">
    <name type="scientific">marine sediment metagenome</name>
    <dbReference type="NCBI Taxonomy" id="412755"/>
    <lineage>
        <taxon>unclassified sequences</taxon>
        <taxon>metagenomes</taxon>
        <taxon>ecological metagenomes</taxon>
    </lineage>
</organism>
<sequence>MLRVREGVSWRARIRVIARYRDGRVEVEEFDNLITNVGLNLIRDGLDGADSEIKYVALGSNNTAPAVGDTTLGVEEFRKQVTKQELGATGVMVTTVYIAPFEATSFTIEEIGWFAGVGATATANKGVMVARVLYSRAKTNLESLQIERTDTFS</sequence>
<proteinExistence type="predicted"/>
<evidence type="ECO:0000313" key="1">
    <source>
        <dbReference type="EMBL" id="KKM89997.1"/>
    </source>
</evidence>
<protein>
    <submittedName>
        <fullName evidence="1">Uncharacterized protein</fullName>
    </submittedName>
</protein>
<dbReference type="EMBL" id="LAZR01006734">
    <property type="protein sequence ID" value="KKM89997.1"/>
    <property type="molecule type" value="Genomic_DNA"/>
</dbReference>
<comment type="caution">
    <text evidence="1">The sequence shown here is derived from an EMBL/GenBank/DDBJ whole genome shotgun (WGS) entry which is preliminary data.</text>
</comment>
<dbReference type="AlphaFoldDB" id="A0A0F9P9D7"/>
<gene>
    <name evidence="1" type="ORF">LCGC14_1243030</name>
</gene>
<accession>A0A0F9P9D7</accession>
<reference evidence="1" key="1">
    <citation type="journal article" date="2015" name="Nature">
        <title>Complex archaea that bridge the gap between prokaryotes and eukaryotes.</title>
        <authorList>
            <person name="Spang A."/>
            <person name="Saw J.H."/>
            <person name="Jorgensen S.L."/>
            <person name="Zaremba-Niedzwiedzka K."/>
            <person name="Martijn J."/>
            <person name="Lind A.E."/>
            <person name="van Eijk R."/>
            <person name="Schleper C."/>
            <person name="Guy L."/>
            <person name="Ettema T.J."/>
        </authorList>
    </citation>
    <scope>NUCLEOTIDE SEQUENCE</scope>
</reference>